<dbReference type="EMBL" id="RBRE01000014">
    <property type="protein sequence ID" value="RMQ49773.1"/>
    <property type="molecule type" value="Genomic_DNA"/>
</dbReference>
<dbReference type="InterPro" id="IPR012433">
    <property type="entry name" value="Imm11"/>
</dbReference>
<evidence type="ECO:0000313" key="3">
    <source>
        <dbReference type="Proteomes" id="UP000277236"/>
    </source>
</evidence>
<dbReference type="AlphaFoldDB" id="A0A3M4M865"/>
<proteinExistence type="predicted"/>
<dbReference type="Pfam" id="PF07791">
    <property type="entry name" value="Imm11"/>
    <property type="match status" value="1"/>
</dbReference>
<dbReference type="Proteomes" id="UP000277236">
    <property type="component" value="Unassembled WGS sequence"/>
</dbReference>
<evidence type="ECO:0000259" key="1">
    <source>
        <dbReference type="Pfam" id="PF07791"/>
    </source>
</evidence>
<comment type="caution">
    <text evidence="2">The sequence shown here is derived from an EMBL/GenBank/DDBJ whole genome shotgun (WGS) entry which is preliminary data.</text>
</comment>
<feature type="domain" description="Immunity MXAN-0049 protein" evidence="1">
    <location>
        <begin position="20"/>
        <end position="215"/>
    </location>
</feature>
<dbReference type="OrthoDB" id="8652351at2"/>
<protein>
    <recommendedName>
        <fullName evidence="1">Immunity MXAN-0049 protein domain-containing protein</fullName>
    </recommendedName>
</protein>
<name>A0A3M4M865_PSECI</name>
<reference evidence="2 3" key="1">
    <citation type="submission" date="2018-08" db="EMBL/GenBank/DDBJ databases">
        <title>Recombination of ecologically and evolutionarily significant loci maintains genetic cohesion in the Pseudomonas syringae species complex.</title>
        <authorList>
            <person name="Dillon M."/>
            <person name="Thakur S."/>
            <person name="Almeida R.N.D."/>
            <person name="Weir B.S."/>
            <person name="Guttman D.S."/>
        </authorList>
    </citation>
    <scope>NUCLEOTIDE SEQUENCE [LARGE SCALE GENOMIC DNA]</scope>
    <source>
        <strain evidence="2 3">ICMP 3353</strain>
    </source>
</reference>
<gene>
    <name evidence="2" type="ORF">ALQ04_01247</name>
</gene>
<organism evidence="2 3">
    <name type="scientific">Pseudomonas cichorii</name>
    <dbReference type="NCBI Taxonomy" id="36746"/>
    <lineage>
        <taxon>Bacteria</taxon>
        <taxon>Pseudomonadati</taxon>
        <taxon>Pseudomonadota</taxon>
        <taxon>Gammaproteobacteria</taxon>
        <taxon>Pseudomonadales</taxon>
        <taxon>Pseudomonadaceae</taxon>
        <taxon>Pseudomonas</taxon>
    </lineage>
</organism>
<accession>A0A3M4M865</accession>
<evidence type="ECO:0000313" key="2">
    <source>
        <dbReference type="EMBL" id="RMQ49773.1"/>
    </source>
</evidence>
<dbReference type="RefSeq" id="WP_122314472.1">
    <property type="nucleotide sequence ID" value="NZ_RBRE01000014.1"/>
</dbReference>
<sequence>MSERRETPATTSHTCQQGRYFVLSASHWSDGIGPGLEIANKKNLLLPGRYTMEPPNGDANQYPERPQLVHLPELGGSPRDFEILASIWIVSQALKRVFESVDPGAFAFTACDFTRADGSAGPQYYLCNVVRYLDALDEEASRVRIEYERDHGTGEDLRFYSISGGASLIFRPSVVGKAHVFRQPRLGVQSICDREMFEALNASNLNGVSLRDAADL</sequence>